<dbReference type="EC" id="1.3.1.88" evidence="9"/>
<organism evidence="15">
    <name type="scientific">Rhodosorus marinus</name>
    <dbReference type="NCBI Taxonomy" id="101924"/>
    <lineage>
        <taxon>Eukaryota</taxon>
        <taxon>Rhodophyta</taxon>
        <taxon>Stylonematophyceae</taxon>
        <taxon>Stylonematales</taxon>
        <taxon>Stylonemataceae</taxon>
        <taxon>Rhodosorus</taxon>
    </lineage>
</organism>
<keyword evidence="2" id="KW-0285">Flavoprotein</keyword>
<dbReference type="InterPro" id="IPR018517">
    <property type="entry name" value="tRNA_hU_synthase_CS"/>
</dbReference>
<comment type="catalytic activity">
    <reaction evidence="11">
        <text>5,6-dihydrouridine(16) in tRNA + NADP(+) = uridine(16) in tRNA + NADPH + H(+)</text>
        <dbReference type="Rhea" id="RHEA:53376"/>
        <dbReference type="Rhea" id="RHEA-COMP:13543"/>
        <dbReference type="Rhea" id="RHEA-COMP:13544"/>
        <dbReference type="ChEBI" id="CHEBI:15378"/>
        <dbReference type="ChEBI" id="CHEBI:57783"/>
        <dbReference type="ChEBI" id="CHEBI:58349"/>
        <dbReference type="ChEBI" id="CHEBI:65315"/>
        <dbReference type="ChEBI" id="CHEBI:74443"/>
        <dbReference type="EC" id="1.3.1.88"/>
    </reaction>
    <physiologicalReaction direction="right-to-left" evidence="11">
        <dbReference type="Rhea" id="RHEA:53378"/>
    </physiologicalReaction>
</comment>
<dbReference type="EMBL" id="HBHW01041028">
    <property type="protein sequence ID" value="CAE0063476.1"/>
    <property type="molecule type" value="Transcribed_RNA"/>
</dbReference>
<dbReference type="PANTHER" id="PTHR11082:SF5">
    <property type="entry name" value="TRNA-DIHYDROURIDINE(16_17) SYNTHASE [NAD(P)(+)]-LIKE"/>
    <property type="match status" value="1"/>
</dbReference>
<comment type="catalytic activity">
    <reaction evidence="10">
        <text>5,6-dihydrouridine(17) in tRNA + NAD(+) = uridine(17) in tRNA + NADH + H(+)</text>
        <dbReference type="Rhea" id="RHEA:53372"/>
        <dbReference type="Rhea" id="RHEA-COMP:13541"/>
        <dbReference type="Rhea" id="RHEA-COMP:13542"/>
        <dbReference type="ChEBI" id="CHEBI:15378"/>
        <dbReference type="ChEBI" id="CHEBI:57540"/>
        <dbReference type="ChEBI" id="CHEBI:57945"/>
        <dbReference type="ChEBI" id="CHEBI:65315"/>
        <dbReference type="ChEBI" id="CHEBI:74443"/>
        <dbReference type="EC" id="1.3.1.88"/>
    </reaction>
    <physiologicalReaction direction="right-to-left" evidence="10">
        <dbReference type="Rhea" id="RHEA:53374"/>
    </physiologicalReaction>
</comment>
<keyword evidence="7" id="KW-0520">NAD</keyword>
<evidence type="ECO:0000256" key="9">
    <source>
        <dbReference type="ARBA" id="ARBA00038890"/>
    </source>
</evidence>
<evidence type="ECO:0000256" key="4">
    <source>
        <dbReference type="ARBA" id="ARBA00022694"/>
    </source>
</evidence>
<dbReference type="GO" id="GO:0017150">
    <property type="term" value="F:tRNA dihydrouridine synthase activity"/>
    <property type="evidence" value="ECO:0007669"/>
    <property type="project" value="InterPro"/>
</dbReference>
<reference evidence="15" key="1">
    <citation type="submission" date="2021-01" db="EMBL/GenBank/DDBJ databases">
        <authorList>
            <person name="Corre E."/>
            <person name="Pelletier E."/>
            <person name="Niang G."/>
            <person name="Scheremetjew M."/>
            <person name="Finn R."/>
            <person name="Kale V."/>
            <person name="Holt S."/>
            <person name="Cochrane G."/>
            <person name="Meng A."/>
            <person name="Brown T."/>
            <person name="Cohen L."/>
        </authorList>
    </citation>
    <scope>NUCLEOTIDE SEQUENCE</scope>
    <source>
        <strain evidence="15">CCMP 769</strain>
    </source>
</reference>
<gene>
    <name evidence="15" type="ORF">RMAR00112_LOCUS31548</name>
    <name evidence="16" type="ORF">RMAR00112_LOCUS31550</name>
    <name evidence="17" type="ORF">RMAR00112_LOCUS31551</name>
    <name evidence="18" type="ORF">RMAR00112_LOCUS31552</name>
</gene>
<evidence type="ECO:0000256" key="2">
    <source>
        <dbReference type="ARBA" id="ARBA00022630"/>
    </source>
</evidence>
<evidence type="ECO:0000313" key="18">
    <source>
        <dbReference type="EMBL" id="CAE0063480.1"/>
    </source>
</evidence>
<evidence type="ECO:0000313" key="15">
    <source>
        <dbReference type="EMBL" id="CAE0063476.1"/>
    </source>
</evidence>
<dbReference type="GO" id="GO:0050660">
    <property type="term" value="F:flavin adenine dinucleotide binding"/>
    <property type="evidence" value="ECO:0007669"/>
    <property type="project" value="InterPro"/>
</dbReference>
<evidence type="ECO:0000256" key="12">
    <source>
        <dbReference type="ARBA" id="ARBA00048934"/>
    </source>
</evidence>
<dbReference type="Gene3D" id="3.20.20.70">
    <property type="entry name" value="Aldolase class I"/>
    <property type="match status" value="1"/>
</dbReference>
<keyword evidence="4" id="KW-0819">tRNA processing</keyword>
<evidence type="ECO:0000313" key="17">
    <source>
        <dbReference type="EMBL" id="CAE0063479.1"/>
    </source>
</evidence>
<comment type="cofactor">
    <cofactor evidence="1">
        <name>FMN</name>
        <dbReference type="ChEBI" id="CHEBI:58210"/>
    </cofactor>
</comment>
<dbReference type="EMBL" id="HBHW01041032">
    <property type="protein sequence ID" value="CAE0063480.1"/>
    <property type="molecule type" value="Transcribed_RNA"/>
</dbReference>
<dbReference type="InterPro" id="IPR013785">
    <property type="entry name" value="Aldolase_TIM"/>
</dbReference>
<sequence>MEKLGGYDFYRSIGSPKWICGPMVDASELAFRMLVRRYGVELAYTPMLNSKQFTKNTKLRNTIFTTCDGDRPLVAQFAGDCPDILLEAAKLVEGSVDAVDINFGCPQHIAKRGHYGAYLQDEWDLMRSLISTLHQNLSVPVWCKIRVFPELEKSIAYAQMIEDSGSQVLAVHGRTRDSKGRNAGPADWNVIREIKKNVSVPVIANGDAVSLEAAEDCLSFTGCDGVMAAYPLLVNPTMFSGESKPDAFAVAREYLDLAEKYLTPTWQIRGHIFKLLKGHILGQDDIIRTYGAAQNAHDYRQATLELEERIANGHSKKCSPTKACANGIQSGYVLDEDDSVVQIFRD</sequence>
<comment type="catalytic activity">
    <reaction evidence="12">
        <text>5,6-dihydrouridine(16) in tRNA + NAD(+) = uridine(16) in tRNA + NADH + H(+)</text>
        <dbReference type="Rhea" id="RHEA:53380"/>
        <dbReference type="Rhea" id="RHEA-COMP:13543"/>
        <dbReference type="Rhea" id="RHEA-COMP:13544"/>
        <dbReference type="ChEBI" id="CHEBI:15378"/>
        <dbReference type="ChEBI" id="CHEBI:57540"/>
        <dbReference type="ChEBI" id="CHEBI:57945"/>
        <dbReference type="ChEBI" id="CHEBI:65315"/>
        <dbReference type="ChEBI" id="CHEBI:74443"/>
        <dbReference type="EC" id="1.3.1.88"/>
    </reaction>
    <physiologicalReaction direction="right-to-left" evidence="12">
        <dbReference type="Rhea" id="RHEA:53382"/>
    </physiologicalReaction>
</comment>
<evidence type="ECO:0000256" key="5">
    <source>
        <dbReference type="ARBA" id="ARBA00022857"/>
    </source>
</evidence>
<keyword evidence="5" id="KW-0521">NADP</keyword>
<evidence type="ECO:0000256" key="1">
    <source>
        <dbReference type="ARBA" id="ARBA00001917"/>
    </source>
</evidence>
<evidence type="ECO:0000256" key="7">
    <source>
        <dbReference type="ARBA" id="ARBA00023027"/>
    </source>
</evidence>
<name>A0A7S3A6U9_9RHOD</name>
<protein>
    <recommendedName>
        <fullName evidence="9">tRNA-dihydrouridine(16/17) synthase [NAD(P)(+)]</fullName>
        <ecNumber evidence="9">1.3.1.88</ecNumber>
    </recommendedName>
</protein>
<evidence type="ECO:0000256" key="11">
    <source>
        <dbReference type="ARBA" id="ARBA00047652"/>
    </source>
</evidence>
<proteinExistence type="inferred from homology"/>
<evidence type="ECO:0000313" key="16">
    <source>
        <dbReference type="EMBL" id="CAE0063478.1"/>
    </source>
</evidence>
<keyword evidence="3" id="KW-0288">FMN</keyword>
<evidence type="ECO:0000256" key="3">
    <source>
        <dbReference type="ARBA" id="ARBA00022643"/>
    </source>
</evidence>
<accession>A0A7S3A6U9</accession>
<evidence type="ECO:0000256" key="10">
    <source>
        <dbReference type="ARBA" id="ARBA00047287"/>
    </source>
</evidence>
<dbReference type="EMBL" id="HBHW01041031">
    <property type="protein sequence ID" value="CAE0063479.1"/>
    <property type="molecule type" value="Transcribed_RNA"/>
</dbReference>
<evidence type="ECO:0000256" key="8">
    <source>
        <dbReference type="ARBA" id="ARBA00038313"/>
    </source>
</evidence>
<keyword evidence="6" id="KW-0560">Oxidoreductase</keyword>
<dbReference type="InterPro" id="IPR035587">
    <property type="entry name" value="DUS-like_FMN-bd"/>
</dbReference>
<evidence type="ECO:0000259" key="14">
    <source>
        <dbReference type="Pfam" id="PF01207"/>
    </source>
</evidence>
<dbReference type="Pfam" id="PF01207">
    <property type="entry name" value="Dus"/>
    <property type="match status" value="1"/>
</dbReference>
<dbReference type="AlphaFoldDB" id="A0A7S3A6U9"/>
<comment type="catalytic activity">
    <reaction evidence="13">
        <text>5,6-dihydrouridine(17) in tRNA + NADP(+) = uridine(17) in tRNA + NADPH + H(+)</text>
        <dbReference type="Rhea" id="RHEA:53368"/>
        <dbReference type="Rhea" id="RHEA-COMP:13541"/>
        <dbReference type="Rhea" id="RHEA-COMP:13542"/>
        <dbReference type="ChEBI" id="CHEBI:15378"/>
        <dbReference type="ChEBI" id="CHEBI:57783"/>
        <dbReference type="ChEBI" id="CHEBI:58349"/>
        <dbReference type="ChEBI" id="CHEBI:65315"/>
        <dbReference type="ChEBI" id="CHEBI:74443"/>
        <dbReference type="EC" id="1.3.1.88"/>
    </reaction>
    <physiologicalReaction direction="right-to-left" evidence="13">
        <dbReference type="Rhea" id="RHEA:53370"/>
    </physiologicalReaction>
</comment>
<dbReference type="PROSITE" id="PS01136">
    <property type="entry name" value="UPF0034"/>
    <property type="match status" value="1"/>
</dbReference>
<comment type="similarity">
    <text evidence="8">Belongs to the Dus family. Dus1 subfamily.</text>
</comment>
<dbReference type="EMBL" id="HBHW01041030">
    <property type="protein sequence ID" value="CAE0063478.1"/>
    <property type="molecule type" value="Transcribed_RNA"/>
</dbReference>
<dbReference type="PANTHER" id="PTHR11082">
    <property type="entry name" value="TRNA-DIHYDROURIDINE SYNTHASE"/>
    <property type="match status" value="1"/>
</dbReference>
<feature type="domain" description="DUS-like FMN-binding" evidence="14">
    <location>
        <begin position="22"/>
        <end position="269"/>
    </location>
</feature>
<dbReference type="SUPFAM" id="SSF51395">
    <property type="entry name" value="FMN-linked oxidoreductases"/>
    <property type="match status" value="1"/>
</dbReference>
<evidence type="ECO:0000256" key="13">
    <source>
        <dbReference type="ARBA" id="ARBA00049467"/>
    </source>
</evidence>
<evidence type="ECO:0000256" key="6">
    <source>
        <dbReference type="ARBA" id="ARBA00023002"/>
    </source>
</evidence>
<dbReference type="CDD" id="cd02801">
    <property type="entry name" value="DUS_like_FMN"/>
    <property type="match status" value="1"/>
</dbReference>